<dbReference type="EMBL" id="UFSM01000001">
    <property type="protein sequence ID" value="SUU89909.1"/>
    <property type="molecule type" value="Genomic_DNA"/>
</dbReference>
<dbReference type="FunFam" id="1.10.1040.50:FF:000006">
    <property type="entry name" value="Peroxisomal bifunctional enzyme"/>
    <property type="match status" value="1"/>
</dbReference>
<gene>
    <name evidence="15" type="primary">fadJ_1</name>
    <name evidence="15" type="ORF">NCTC10684_03152</name>
</gene>
<sequence length="697" mass="73745">MTELLARTVSVAKQGNILVASVDNPPVNALSHSVRSGLIEAVKALESDAEARAMVIVCEGRTFIAGADIHEFKKPMVAPLLGEVIDTLDAATKPIVAAIHGTALGGGLEIGLACSYRIALEGSKVGLPEVKLGILPGSGGTVRLPRLAGVEQALAMISEGGQISARDALEKGIVDEVVSGDLKAAAIAFTGKVIADGARLRRTSDLPVPAFDAAVLETSRAALAKKYKGFKAPLVAVDLIKMVTETPVAEAIALEYKTCKELLVSPQSKALRHIFAAEREALKIDGVDAEVKPRDVSKVAIVGPGTMGRGIAACFLNIGIPVTLIGITDEGLASAVKAIGKIYEGSVKRGSLSTEEMERRMALLTPTTSYDGIGDVDLVIEAVTEDMAVKKDVLAKLDAVLRNDAIIATNTSFLDIEELAGSSVNPARVAGMHFFNPANVMKLLENVRAARTAADVLATTTALGKRLGKVPVMVGRSEGFVANRMLSKRTREAQFLLEDGATPQQVDRVLTAFGFPIGPFALADLAGMDIMAAARAARVARMSPREQQCNIVDRLVAAGRLGQKSGAGYYVYDENRKASNDPAVDELLDAHRKERGFTARAITDDEILERCLFAMVNEAARILDEGAAARPGDIDVIWTNGFGFPTYLGGPMFYADQVGLPKVKAALDKYAGLVGDQYFKPAALIERLVAEGRGFYG</sequence>
<dbReference type="Gene3D" id="3.40.50.720">
    <property type="entry name" value="NAD(P)-binding Rossmann-like Domain"/>
    <property type="match status" value="1"/>
</dbReference>
<keyword evidence="5" id="KW-0560">Oxidoreductase</keyword>
<evidence type="ECO:0000256" key="7">
    <source>
        <dbReference type="ARBA" id="ARBA00023098"/>
    </source>
</evidence>
<evidence type="ECO:0000259" key="13">
    <source>
        <dbReference type="Pfam" id="PF00725"/>
    </source>
</evidence>
<feature type="domain" description="3-hydroxyacyl-CoA dehydrogenase NAD binding" evidence="14">
    <location>
        <begin position="298"/>
        <end position="475"/>
    </location>
</feature>
<dbReference type="InterPro" id="IPR001753">
    <property type="entry name" value="Enoyl-CoA_hydra/iso"/>
</dbReference>
<keyword evidence="10" id="KW-0456">Lyase</keyword>
<dbReference type="InterPro" id="IPR006108">
    <property type="entry name" value="3HC_DH_C"/>
</dbReference>
<dbReference type="PANTHER" id="PTHR23309">
    <property type="entry name" value="3-HYDROXYACYL-COA DEHYROGENASE"/>
    <property type="match status" value="1"/>
</dbReference>
<comment type="catalytic activity">
    <reaction evidence="12">
        <text>a (3S)-3-hydroxyacyl-CoA + NAD(+) = a 3-oxoacyl-CoA + NADH + H(+)</text>
        <dbReference type="Rhea" id="RHEA:22432"/>
        <dbReference type="ChEBI" id="CHEBI:15378"/>
        <dbReference type="ChEBI" id="CHEBI:57318"/>
        <dbReference type="ChEBI" id="CHEBI:57540"/>
        <dbReference type="ChEBI" id="CHEBI:57945"/>
        <dbReference type="ChEBI" id="CHEBI:90726"/>
        <dbReference type="EC" id="1.1.1.35"/>
    </reaction>
</comment>
<evidence type="ECO:0000256" key="3">
    <source>
        <dbReference type="ARBA" id="ARBA00022832"/>
    </source>
</evidence>
<dbReference type="GO" id="GO:0006635">
    <property type="term" value="P:fatty acid beta-oxidation"/>
    <property type="evidence" value="ECO:0007669"/>
    <property type="project" value="UniProtKB-UniPathway"/>
</dbReference>
<dbReference type="RefSeq" id="WP_115731991.1">
    <property type="nucleotide sequence ID" value="NZ_BAAAVY010000002.1"/>
</dbReference>
<evidence type="ECO:0000256" key="11">
    <source>
        <dbReference type="ARBA" id="ARBA00023268"/>
    </source>
</evidence>
<organism evidence="15 16">
    <name type="scientific">Aminobacter aminovorans</name>
    <name type="common">Chelatobacter heintzii</name>
    <dbReference type="NCBI Taxonomy" id="83263"/>
    <lineage>
        <taxon>Bacteria</taxon>
        <taxon>Pseudomonadati</taxon>
        <taxon>Pseudomonadota</taxon>
        <taxon>Alphaproteobacteria</taxon>
        <taxon>Hyphomicrobiales</taxon>
        <taxon>Phyllobacteriaceae</taxon>
        <taxon>Aminobacter</taxon>
    </lineage>
</organism>
<evidence type="ECO:0000256" key="8">
    <source>
        <dbReference type="ARBA" id="ARBA00023140"/>
    </source>
</evidence>
<dbReference type="FunFam" id="3.40.50.720:FF:000009">
    <property type="entry name" value="Fatty oxidation complex, alpha subunit"/>
    <property type="match status" value="1"/>
</dbReference>
<evidence type="ECO:0000256" key="12">
    <source>
        <dbReference type="ARBA" id="ARBA00049556"/>
    </source>
</evidence>
<name>A0A380WLJ1_AMIAI</name>
<comment type="subcellular location">
    <subcellularLocation>
        <location evidence="1">Peroxisome</location>
    </subcellularLocation>
</comment>
<dbReference type="InterPro" id="IPR029045">
    <property type="entry name" value="ClpP/crotonase-like_dom_sf"/>
</dbReference>
<dbReference type="InterPro" id="IPR006176">
    <property type="entry name" value="3-OHacyl-CoA_DH_NAD-bd"/>
</dbReference>
<protein>
    <submittedName>
        <fullName evidence="15">Fatty acid oxidation complex subunit alpha</fullName>
    </submittedName>
</protein>
<keyword evidence="3" id="KW-0276">Fatty acid metabolism</keyword>
<reference evidence="15 16" key="1">
    <citation type="submission" date="2018-06" db="EMBL/GenBank/DDBJ databases">
        <authorList>
            <consortium name="Pathogen Informatics"/>
            <person name="Doyle S."/>
        </authorList>
    </citation>
    <scope>NUCLEOTIDE SEQUENCE [LARGE SCALE GENOMIC DNA]</scope>
    <source>
        <strain evidence="15 16">NCTC10684</strain>
    </source>
</reference>
<comment type="pathway">
    <text evidence="2">Lipid metabolism; fatty acid beta-oxidation.</text>
</comment>
<evidence type="ECO:0000256" key="1">
    <source>
        <dbReference type="ARBA" id="ARBA00004275"/>
    </source>
</evidence>
<dbReference type="SUPFAM" id="SSF48179">
    <property type="entry name" value="6-phosphogluconate dehydrogenase C-terminal domain-like"/>
    <property type="match status" value="2"/>
</dbReference>
<keyword evidence="11" id="KW-0511">Multifunctional enzyme</keyword>
<keyword evidence="9" id="KW-0413">Isomerase</keyword>
<keyword evidence="4" id="KW-0442">Lipid degradation</keyword>
<dbReference type="CDD" id="cd06558">
    <property type="entry name" value="crotonase-like"/>
    <property type="match status" value="1"/>
</dbReference>
<evidence type="ECO:0000256" key="6">
    <source>
        <dbReference type="ARBA" id="ARBA00023027"/>
    </source>
</evidence>
<evidence type="ECO:0000259" key="14">
    <source>
        <dbReference type="Pfam" id="PF02737"/>
    </source>
</evidence>
<evidence type="ECO:0000256" key="2">
    <source>
        <dbReference type="ARBA" id="ARBA00005005"/>
    </source>
</evidence>
<dbReference type="OrthoDB" id="9771883at2"/>
<accession>A0A380WLJ1</accession>
<dbReference type="AlphaFoldDB" id="A0A380WLJ1"/>
<evidence type="ECO:0000256" key="4">
    <source>
        <dbReference type="ARBA" id="ARBA00022963"/>
    </source>
</evidence>
<dbReference type="SUPFAM" id="SSF51735">
    <property type="entry name" value="NAD(P)-binding Rossmann-fold domains"/>
    <property type="match status" value="1"/>
</dbReference>
<keyword evidence="6" id="KW-0520">NAD</keyword>
<evidence type="ECO:0000313" key="15">
    <source>
        <dbReference type="EMBL" id="SUU89909.1"/>
    </source>
</evidence>
<dbReference type="SUPFAM" id="SSF52096">
    <property type="entry name" value="ClpP/crotonase"/>
    <property type="match status" value="1"/>
</dbReference>
<dbReference type="InterPro" id="IPR008927">
    <property type="entry name" value="6-PGluconate_DH-like_C_sf"/>
</dbReference>
<dbReference type="Gene3D" id="1.10.1040.50">
    <property type="match status" value="1"/>
</dbReference>
<keyword evidence="8" id="KW-0576">Peroxisome</keyword>
<dbReference type="GO" id="GO:0016853">
    <property type="term" value="F:isomerase activity"/>
    <property type="evidence" value="ECO:0007669"/>
    <property type="project" value="UniProtKB-KW"/>
</dbReference>
<dbReference type="GO" id="GO:0070403">
    <property type="term" value="F:NAD+ binding"/>
    <property type="evidence" value="ECO:0007669"/>
    <property type="project" value="InterPro"/>
</dbReference>
<dbReference type="GO" id="GO:0003857">
    <property type="term" value="F:(3S)-3-hydroxyacyl-CoA dehydrogenase (NAD+) activity"/>
    <property type="evidence" value="ECO:0007669"/>
    <property type="project" value="UniProtKB-EC"/>
</dbReference>
<feature type="domain" description="3-hydroxyacyl-CoA dehydrogenase C-terminal" evidence="13">
    <location>
        <begin position="607"/>
        <end position="693"/>
    </location>
</feature>
<evidence type="ECO:0000256" key="10">
    <source>
        <dbReference type="ARBA" id="ARBA00023239"/>
    </source>
</evidence>
<dbReference type="GO" id="GO:0004300">
    <property type="term" value="F:enoyl-CoA hydratase activity"/>
    <property type="evidence" value="ECO:0007669"/>
    <property type="project" value="UniProtKB-ARBA"/>
</dbReference>
<feature type="domain" description="3-hydroxyacyl-CoA dehydrogenase C-terminal" evidence="13">
    <location>
        <begin position="479"/>
        <end position="572"/>
    </location>
</feature>
<proteinExistence type="predicted"/>
<dbReference type="UniPathway" id="UPA00659"/>
<keyword evidence="7" id="KW-0443">Lipid metabolism</keyword>
<dbReference type="Pfam" id="PF02737">
    <property type="entry name" value="3HCDH_N"/>
    <property type="match status" value="1"/>
</dbReference>
<dbReference type="Pfam" id="PF00725">
    <property type="entry name" value="3HCDH"/>
    <property type="match status" value="2"/>
</dbReference>
<dbReference type="Proteomes" id="UP000254701">
    <property type="component" value="Unassembled WGS sequence"/>
</dbReference>
<evidence type="ECO:0000256" key="9">
    <source>
        <dbReference type="ARBA" id="ARBA00023235"/>
    </source>
</evidence>
<dbReference type="Gene3D" id="3.90.226.10">
    <property type="entry name" value="2-enoyl-CoA Hydratase, Chain A, domain 1"/>
    <property type="match status" value="1"/>
</dbReference>
<dbReference type="InterPro" id="IPR036291">
    <property type="entry name" value="NAD(P)-bd_dom_sf"/>
</dbReference>
<evidence type="ECO:0000256" key="5">
    <source>
        <dbReference type="ARBA" id="ARBA00023002"/>
    </source>
</evidence>
<evidence type="ECO:0000313" key="16">
    <source>
        <dbReference type="Proteomes" id="UP000254701"/>
    </source>
</evidence>
<dbReference type="Pfam" id="PF00378">
    <property type="entry name" value="ECH_1"/>
    <property type="match status" value="1"/>
</dbReference>